<dbReference type="RefSeq" id="WP_005870026.1">
    <property type="nucleotide sequence ID" value="NZ_ACYG01000014.1"/>
</dbReference>
<organism evidence="1 2">
    <name type="scientific">Campylobacter gracilis RM3268</name>
    <dbReference type="NCBI Taxonomy" id="553220"/>
    <lineage>
        <taxon>Bacteria</taxon>
        <taxon>Pseudomonadati</taxon>
        <taxon>Campylobacterota</taxon>
        <taxon>Epsilonproteobacteria</taxon>
        <taxon>Campylobacterales</taxon>
        <taxon>Campylobacteraceae</taxon>
        <taxon>Campylobacter</taxon>
    </lineage>
</organism>
<evidence type="ECO:0000313" key="1">
    <source>
        <dbReference type="EMBL" id="EEV18448.1"/>
    </source>
</evidence>
<gene>
    <name evidence="1" type="ORF">CAMGR0001_2140</name>
</gene>
<dbReference type="NCBIfam" id="TIGR00616">
    <property type="entry name" value="rect"/>
    <property type="match status" value="1"/>
</dbReference>
<name>C8PFI2_9BACT</name>
<evidence type="ECO:0000313" key="2">
    <source>
        <dbReference type="Proteomes" id="UP000005709"/>
    </source>
</evidence>
<dbReference type="Proteomes" id="UP000005709">
    <property type="component" value="Unassembled WGS sequence"/>
</dbReference>
<accession>C8PFI2</accession>
<dbReference type="OrthoDB" id="5363036at2"/>
<keyword evidence="2" id="KW-1185">Reference proteome</keyword>
<protein>
    <submittedName>
        <fullName evidence="1">Recombinase, phage RecT family</fullName>
    </submittedName>
</protein>
<comment type="caution">
    <text evidence="1">The sequence shown here is derived from an EMBL/GenBank/DDBJ whole genome shotgun (WGS) entry which is preliminary data.</text>
</comment>
<dbReference type="InterPro" id="IPR018330">
    <property type="entry name" value="RecT_fam"/>
</dbReference>
<dbReference type="GO" id="GO:0006259">
    <property type="term" value="P:DNA metabolic process"/>
    <property type="evidence" value="ECO:0007669"/>
    <property type="project" value="InterPro"/>
</dbReference>
<sequence length="328" mass="36955">MNQLQIREQDARELVRAKMDVIKTITGGDKAKMSAFAASLTAMASDPALSICSVQSVIGAGLEIVRLGLNPNKTFGQAYVVPFKNKAQLQIGYKGWLSLAYRNGWIFRALAAYKCDEFEINFAGIKDDIEFSPNYDERDETNSLWVFNNLRGVIVYVKDAGGNEFSEFVPFKKLEQLRLKSQNQKDKEALTNIWGEWAEEMYKAKAIKYVATRLPITEQIQEAINAENEAYKEQPKLEPQPQNLNEFLAKAAQKKAEPVEEIIEAAPLEIDVSEEVLPLDALQSELVARGVDEIEAEKRMERLSPDEARAYLSDPNSIDALAEELRNE</sequence>
<dbReference type="Pfam" id="PF03837">
    <property type="entry name" value="RecT"/>
    <property type="match status" value="1"/>
</dbReference>
<dbReference type="EMBL" id="ACYG01000014">
    <property type="protein sequence ID" value="EEV18448.1"/>
    <property type="molecule type" value="Genomic_DNA"/>
</dbReference>
<dbReference type="InterPro" id="IPR004590">
    <property type="entry name" value="ssDNA_annealing_RecT"/>
</dbReference>
<reference evidence="1 2" key="1">
    <citation type="submission" date="2009-07" db="EMBL/GenBank/DDBJ databases">
        <authorList>
            <person name="Madupu R."/>
            <person name="Sebastian Y."/>
            <person name="Durkin A.S."/>
            <person name="Torralba M."/>
            <person name="Methe B."/>
            <person name="Sutton G.G."/>
            <person name="Strausberg R.L."/>
            <person name="Nelson K.E."/>
        </authorList>
    </citation>
    <scope>NUCLEOTIDE SEQUENCE [LARGE SCALE GENOMIC DNA]</scope>
    <source>
        <strain evidence="1 2">RM3268</strain>
    </source>
</reference>
<dbReference type="AlphaFoldDB" id="C8PFI2"/>
<proteinExistence type="predicted"/>
<dbReference type="GO" id="GO:0003677">
    <property type="term" value="F:DNA binding"/>
    <property type="evidence" value="ECO:0007669"/>
    <property type="project" value="InterPro"/>
</dbReference>
<dbReference type="eggNOG" id="COG3723">
    <property type="taxonomic scope" value="Bacteria"/>
</dbReference>
<dbReference type="STRING" id="824.CGRAC_0240"/>